<dbReference type="EMBL" id="BMSV01000006">
    <property type="protein sequence ID" value="GGQ12008.1"/>
    <property type="molecule type" value="Genomic_DNA"/>
</dbReference>
<dbReference type="Proteomes" id="UP000654123">
    <property type="component" value="Unassembled WGS sequence"/>
</dbReference>
<comment type="caution">
    <text evidence="2">The sequence shown here is derived from an EMBL/GenBank/DDBJ whole genome shotgun (WGS) entry which is preliminary data.</text>
</comment>
<feature type="region of interest" description="Disordered" evidence="1">
    <location>
        <begin position="1"/>
        <end position="25"/>
    </location>
</feature>
<keyword evidence="3" id="KW-1185">Reference proteome</keyword>
<dbReference type="AlphaFoldDB" id="A0A918B4F3"/>
<accession>A0A918B4F3</accession>
<protein>
    <submittedName>
        <fullName evidence="2">Uncharacterized protein</fullName>
    </submittedName>
</protein>
<organism evidence="2 3">
    <name type="scientific">Streptomyces roseolilacinus</name>
    <dbReference type="NCBI Taxonomy" id="66904"/>
    <lineage>
        <taxon>Bacteria</taxon>
        <taxon>Bacillati</taxon>
        <taxon>Actinomycetota</taxon>
        <taxon>Actinomycetes</taxon>
        <taxon>Kitasatosporales</taxon>
        <taxon>Streptomycetaceae</taxon>
        <taxon>Streptomyces</taxon>
    </lineage>
</organism>
<name>A0A918B4F3_9ACTN</name>
<evidence type="ECO:0000313" key="3">
    <source>
        <dbReference type="Proteomes" id="UP000654123"/>
    </source>
</evidence>
<proteinExistence type="predicted"/>
<reference evidence="2" key="2">
    <citation type="submission" date="2020-09" db="EMBL/GenBank/DDBJ databases">
        <authorList>
            <person name="Sun Q."/>
            <person name="Ohkuma M."/>
        </authorList>
    </citation>
    <scope>NUCLEOTIDE SEQUENCE</scope>
    <source>
        <strain evidence="2">JCM 4335</strain>
    </source>
</reference>
<sequence>MVSAGVAKETFPLDTSGGEGRENPRGRVLAGVLAGQSRSADAPETRAAWLGLNRVLRFRGRETPRVKLRIPSES</sequence>
<evidence type="ECO:0000256" key="1">
    <source>
        <dbReference type="SAM" id="MobiDB-lite"/>
    </source>
</evidence>
<reference evidence="2" key="1">
    <citation type="journal article" date="2014" name="Int. J. Syst. Evol. Microbiol.">
        <title>Complete genome sequence of Corynebacterium casei LMG S-19264T (=DSM 44701T), isolated from a smear-ripened cheese.</title>
        <authorList>
            <consortium name="US DOE Joint Genome Institute (JGI-PGF)"/>
            <person name="Walter F."/>
            <person name="Albersmeier A."/>
            <person name="Kalinowski J."/>
            <person name="Ruckert C."/>
        </authorList>
    </citation>
    <scope>NUCLEOTIDE SEQUENCE</scope>
    <source>
        <strain evidence="2">JCM 4335</strain>
    </source>
</reference>
<evidence type="ECO:0000313" key="2">
    <source>
        <dbReference type="EMBL" id="GGQ12008.1"/>
    </source>
</evidence>
<gene>
    <name evidence="2" type="ORF">GCM10010249_33280</name>
</gene>